<dbReference type="OrthoDB" id="3134980at2759"/>
<protein>
    <submittedName>
        <fullName evidence="1">Uncharacterized protein</fullName>
    </submittedName>
</protein>
<dbReference type="EMBL" id="LVVM01000080">
    <property type="protein sequence ID" value="OJA21623.1"/>
    <property type="molecule type" value="Genomic_DNA"/>
</dbReference>
<dbReference type="Proteomes" id="UP000183567">
    <property type="component" value="Unassembled WGS sequence"/>
</dbReference>
<proteinExistence type="predicted"/>
<dbReference type="AlphaFoldDB" id="A0A1J8QLR2"/>
<gene>
    <name evidence="1" type="ORF">AZE42_01666</name>
</gene>
<sequence>MCHNIIDGRYFTDCGHFVPMSTGCKDCLQPNCLFSFRHVHPTGCKSQSCVRLMALPVKNPIRIIETICNDCKKVEKKWSAA</sequence>
<keyword evidence="2" id="KW-1185">Reference proteome</keyword>
<reference evidence="1 2" key="1">
    <citation type="submission" date="2016-03" db="EMBL/GenBank/DDBJ databases">
        <title>Comparative genomics of the ectomycorrhizal sister species Rhizopogon vinicolor and Rhizopogon vesiculosus (Basidiomycota: Boletales) reveals a divergence of the mating type B locus.</title>
        <authorList>
            <person name="Mujic A.B."/>
            <person name="Kuo A."/>
            <person name="Tritt A."/>
            <person name="Lipzen A."/>
            <person name="Chen C."/>
            <person name="Johnson J."/>
            <person name="Sharma A."/>
            <person name="Barry K."/>
            <person name="Grigoriev I.V."/>
            <person name="Spatafora J.W."/>
        </authorList>
    </citation>
    <scope>NUCLEOTIDE SEQUENCE [LARGE SCALE GENOMIC DNA]</scope>
    <source>
        <strain evidence="1 2">AM-OR11-056</strain>
    </source>
</reference>
<accession>A0A1J8QLR2</accession>
<organism evidence="1 2">
    <name type="scientific">Rhizopogon vesiculosus</name>
    <dbReference type="NCBI Taxonomy" id="180088"/>
    <lineage>
        <taxon>Eukaryota</taxon>
        <taxon>Fungi</taxon>
        <taxon>Dikarya</taxon>
        <taxon>Basidiomycota</taxon>
        <taxon>Agaricomycotina</taxon>
        <taxon>Agaricomycetes</taxon>
        <taxon>Agaricomycetidae</taxon>
        <taxon>Boletales</taxon>
        <taxon>Suillineae</taxon>
        <taxon>Rhizopogonaceae</taxon>
        <taxon>Rhizopogon</taxon>
    </lineage>
</organism>
<comment type="caution">
    <text evidence="1">The sequence shown here is derived from an EMBL/GenBank/DDBJ whole genome shotgun (WGS) entry which is preliminary data.</text>
</comment>
<evidence type="ECO:0000313" key="1">
    <source>
        <dbReference type="EMBL" id="OJA21623.1"/>
    </source>
</evidence>
<evidence type="ECO:0000313" key="2">
    <source>
        <dbReference type="Proteomes" id="UP000183567"/>
    </source>
</evidence>
<name>A0A1J8QLR2_9AGAM</name>